<organism evidence="2 3">
    <name type="scientific">Dorcoceras hygrometricum</name>
    <dbReference type="NCBI Taxonomy" id="472368"/>
    <lineage>
        <taxon>Eukaryota</taxon>
        <taxon>Viridiplantae</taxon>
        <taxon>Streptophyta</taxon>
        <taxon>Embryophyta</taxon>
        <taxon>Tracheophyta</taxon>
        <taxon>Spermatophyta</taxon>
        <taxon>Magnoliopsida</taxon>
        <taxon>eudicotyledons</taxon>
        <taxon>Gunneridae</taxon>
        <taxon>Pentapetalae</taxon>
        <taxon>asterids</taxon>
        <taxon>lamiids</taxon>
        <taxon>Lamiales</taxon>
        <taxon>Gesneriaceae</taxon>
        <taxon>Didymocarpoideae</taxon>
        <taxon>Trichosporeae</taxon>
        <taxon>Loxocarpinae</taxon>
        <taxon>Dorcoceras</taxon>
    </lineage>
</organism>
<sequence>MAGSQPAGPPLGPSGSLGPNHSSQHVLNGSDGARKVAACVPHVARNMVRSWLDQLAEPSPLFIHPWTTIEPPRLTPEPHEPSMTEAQEEEPNMH</sequence>
<dbReference type="EMBL" id="KQ991063">
    <property type="protein sequence ID" value="KZV52436.1"/>
    <property type="molecule type" value="Genomic_DNA"/>
</dbReference>
<gene>
    <name evidence="2" type="ORF">F511_21618</name>
</gene>
<name>A0A2Z7D5P3_9LAMI</name>
<reference evidence="2 3" key="1">
    <citation type="journal article" date="2015" name="Proc. Natl. Acad. Sci. U.S.A.">
        <title>The resurrection genome of Boea hygrometrica: A blueprint for survival of dehydration.</title>
        <authorList>
            <person name="Xiao L."/>
            <person name="Yang G."/>
            <person name="Zhang L."/>
            <person name="Yang X."/>
            <person name="Zhao S."/>
            <person name="Ji Z."/>
            <person name="Zhou Q."/>
            <person name="Hu M."/>
            <person name="Wang Y."/>
            <person name="Chen M."/>
            <person name="Xu Y."/>
            <person name="Jin H."/>
            <person name="Xiao X."/>
            <person name="Hu G."/>
            <person name="Bao F."/>
            <person name="Hu Y."/>
            <person name="Wan P."/>
            <person name="Li L."/>
            <person name="Deng X."/>
            <person name="Kuang T."/>
            <person name="Xiang C."/>
            <person name="Zhu J.K."/>
            <person name="Oliver M.J."/>
            <person name="He Y."/>
        </authorList>
    </citation>
    <scope>NUCLEOTIDE SEQUENCE [LARGE SCALE GENOMIC DNA]</scope>
    <source>
        <strain evidence="3">cv. XS01</strain>
    </source>
</reference>
<feature type="region of interest" description="Disordered" evidence="1">
    <location>
        <begin position="1"/>
        <end position="30"/>
    </location>
</feature>
<evidence type="ECO:0000256" key="1">
    <source>
        <dbReference type="SAM" id="MobiDB-lite"/>
    </source>
</evidence>
<accession>A0A2Z7D5P3</accession>
<keyword evidence="3" id="KW-1185">Reference proteome</keyword>
<feature type="compositionally biased region" description="Low complexity" evidence="1">
    <location>
        <begin position="13"/>
        <end position="23"/>
    </location>
</feature>
<dbReference type="AlphaFoldDB" id="A0A2Z7D5P3"/>
<dbReference type="Proteomes" id="UP000250235">
    <property type="component" value="Unassembled WGS sequence"/>
</dbReference>
<proteinExistence type="predicted"/>
<evidence type="ECO:0000313" key="3">
    <source>
        <dbReference type="Proteomes" id="UP000250235"/>
    </source>
</evidence>
<evidence type="ECO:0000313" key="2">
    <source>
        <dbReference type="EMBL" id="KZV52436.1"/>
    </source>
</evidence>
<protein>
    <submittedName>
        <fullName evidence="2">Uncharacterized protein</fullName>
    </submittedName>
</protein>
<feature type="region of interest" description="Disordered" evidence="1">
    <location>
        <begin position="67"/>
        <end position="94"/>
    </location>
</feature>